<comment type="caution">
    <text evidence="2">The sequence shown here is derived from an EMBL/GenBank/DDBJ whole genome shotgun (WGS) entry which is preliminary data.</text>
</comment>
<protein>
    <recommendedName>
        <fullName evidence="1">DinB-like domain-containing protein</fullName>
    </recommendedName>
</protein>
<dbReference type="InterPro" id="IPR034660">
    <property type="entry name" value="DinB/YfiT-like"/>
</dbReference>
<dbReference type="Gene3D" id="1.20.120.450">
    <property type="entry name" value="dinb family like domain"/>
    <property type="match status" value="1"/>
</dbReference>
<dbReference type="Pfam" id="PF12867">
    <property type="entry name" value="DinB_2"/>
    <property type="match status" value="1"/>
</dbReference>
<dbReference type="RefSeq" id="WP_188694686.1">
    <property type="nucleotide sequence ID" value="NZ_BMIR01000012.1"/>
</dbReference>
<name>A0A8J2YIV0_9BACL</name>
<dbReference type="SUPFAM" id="SSF109854">
    <property type="entry name" value="DinB/YfiT-like putative metalloenzymes"/>
    <property type="match status" value="1"/>
</dbReference>
<evidence type="ECO:0000259" key="1">
    <source>
        <dbReference type="Pfam" id="PF12867"/>
    </source>
</evidence>
<organism evidence="2 3">
    <name type="scientific">Pullulanibacillus camelliae</name>
    <dbReference type="NCBI Taxonomy" id="1707096"/>
    <lineage>
        <taxon>Bacteria</taxon>
        <taxon>Bacillati</taxon>
        <taxon>Bacillota</taxon>
        <taxon>Bacilli</taxon>
        <taxon>Bacillales</taxon>
        <taxon>Sporolactobacillaceae</taxon>
        <taxon>Pullulanibacillus</taxon>
    </lineage>
</organism>
<accession>A0A8J2YIV0</accession>
<sequence length="174" mass="20271">MLERPREDEYNSFYRRYIDLVPDDFNNTILEEQVNTTIALVKELTEEQALFRYEPEKWTIKEVIGHMTDTERIMAYRLLSVARGEKVELPGFDQDDYVKKADFNERALSELLDDLKVVRASTLRLIKGIDNAPDVWLRTGTANGSPLTVCAIAYIIAGHERHHQQLLQERYGLR</sequence>
<dbReference type="AlphaFoldDB" id="A0A8J2YIV0"/>
<dbReference type="EMBL" id="BMIR01000012">
    <property type="protein sequence ID" value="GGE45865.1"/>
    <property type="molecule type" value="Genomic_DNA"/>
</dbReference>
<proteinExistence type="predicted"/>
<evidence type="ECO:0000313" key="2">
    <source>
        <dbReference type="EMBL" id="GGE45865.1"/>
    </source>
</evidence>
<reference evidence="2" key="1">
    <citation type="journal article" date="2014" name="Int. J. Syst. Evol. Microbiol.">
        <title>Complete genome sequence of Corynebacterium casei LMG S-19264T (=DSM 44701T), isolated from a smear-ripened cheese.</title>
        <authorList>
            <consortium name="US DOE Joint Genome Institute (JGI-PGF)"/>
            <person name="Walter F."/>
            <person name="Albersmeier A."/>
            <person name="Kalinowski J."/>
            <person name="Ruckert C."/>
        </authorList>
    </citation>
    <scope>NUCLEOTIDE SEQUENCE</scope>
    <source>
        <strain evidence="2">CGMCC 1.15371</strain>
    </source>
</reference>
<dbReference type="Proteomes" id="UP000628775">
    <property type="component" value="Unassembled WGS sequence"/>
</dbReference>
<dbReference type="InterPro" id="IPR024775">
    <property type="entry name" value="DinB-like"/>
</dbReference>
<gene>
    <name evidence="2" type="ORF">GCM10011391_25900</name>
</gene>
<evidence type="ECO:0000313" key="3">
    <source>
        <dbReference type="Proteomes" id="UP000628775"/>
    </source>
</evidence>
<reference evidence="2" key="2">
    <citation type="submission" date="2020-09" db="EMBL/GenBank/DDBJ databases">
        <authorList>
            <person name="Sun Q."/>
            <person name="Zhou Y."/>
        </authorList>
    </citation>
    <scope>NUCLEOTIDE SEQUENCE</scope>
    <source>
        <strain evidence="2">CGMCC 1.15371</strain>
    </source>
</reference>
<keyword evidence="3" id="KW-1185">Reference proteome</keyword>
<feature type="domain" description="DinB-like" evidence="1">
    <location>
        <begin position="30"/>
        <end position="165"/>
    </location>
</feature>